<dbReference type="Gene3D" id="3.40.50.300">
    <property type="entry name" value="P-loop containing nucleotide triphosphate hydrolases"/>
    <property type="match status" value="1"/>
</dbReference>
<feature type="domain" description="FtsK" evidence="18">
    <location>
        <begin position="451"/>
        <end position="637"/>
    </location>
</feature>
<evidence type="ECO:0000256" key="2">
    <source>
        <dbReference type="ARBA" id="ARBA00006474"/>
    </source>
</evidence>
<evidence type="ECO:0000256" key="4">
    <source>
        <dbReference type="ARBA" id="ARBA00022618"/>
    </source>
</evidence>
<dbReference type="Pfam" id="PF09397">
    <property type="entry name" value="FtsK_gamma"/>
    <property type="match status" value="1"/>
</dbReference>
<dbReference type="Pfam" id="PF13491">
    <property type="entry name" value="FtsK_4TM"/>
    <property type="match status" value="1"/>
</dbReference>
<evidence type="ECO:0000256" key="14">
    <source>
        <dbReference type="ARBA" id="ARBA00025923"/>
    </source>
</evidence>
<dbReference type="RefSeq" id="WP_346042971.1">
    <property type="nucleotide sequence ID" value="NZ_BAAACP010000004.1"/>
</dbReference>
<keyword evidence="12" id="KW-0131">Cell cycle</keyword>
<keyword evidence="10" id="KW-0238">DNA-binding</keyword>
<dbReference type="Pfam" id="PF17854">
    <property type="entry name" value="FtsK_alpha"/>
    <property type="match status" value="1"/>
</dbReference>
<evidence type="ECO:0000256" key="13">
    <source>
        <dbReference type="ARBA" id="ARBA00024986"/>
    </source>
</evidence>
<comment type="similarity">
    <text evidence="2">Belongs to the FtsK/SpoIIIE/SftA family.</text>
</comment>
<evidence type="ECO:0000256" key="15">
    <source>
        <dbReference type="PROSITE-ProRule" id="PRU00289"/>
    </source>
</evidence>
<organism evidence="19 20">
    <name type="scientific">Paraclostridium tenue</name>
    <dbReference type="NCBI Taxonomy" id="1737"/>
    <lineage>
        <taxon>Bacteria</taxon>
        <taxon>Bacillati</taxon>
        <taxon>Bacillota</taxon>
        <taxon>Clostridia</taxon>
        <taxon>Peptostreptococcales</taxon>
        <taxon>Peptostreptococcaceae</taxon>
        <taxon>Paraclostridium</taxon>
    </lineage>
</organism>
<reference evidence="20" key="1">
    <citation type="journal article" date="2019" name="Int. J. Syst. Evol. Microbiol.">
        <title>The Global Catalogue of Microorganisms (GCM) 10K type strain sequencing project: providing services to taxonomists for standard genome sequencing and annotation.</title>
        <authorList>
            <consortium name="The Broad Institute Genomics Platform"/>
            <consortium name="The Broad Institute Genome Sequencing Center for Infectious Disease"/>
            <person name="Wu L."/>
            <person name="Ma J."/>
        </authorList>
    </citation>
    <scope>NUCLEOTIDE SEQUENCE [LARGE SCALE GENOMIC DNA]</scope>
    <source>
        <strain evidence="20">JCM 6486</strain>
    </source>
</reference>
<evidence type="ECO:0000256" key="9">
    <source>
        <dbReference type="ARBA" id="ARBA00022989"/>
    </source>
</evidence>
<comment type="caution">
    <text evidence="19">The sequence shown here is derived from an EMBL/GenBank/DDBJ whole genome shotgun (WGS) entry which is preliminary data.</text>
</comment>
<evidence type="ECO:0000256" key="7">
    <source>
        <dbReference type="ARBA" id="ARBA00022829"/>
    </source>
</evidence>
<dbReference type="Proteomes" id="UP001400965">
    <property type="component" value="Unassembled WGS sequence"/>
</dbReference>
<keyword evidence="9 17" id="KW-1133">Transmembrane helix</keyword>
<dbReference type="SMART" id="SM00843">
    <property type="entry name" value="Ftsk_gamma"/>
    <property type="match status" value="1"/>
</dbReference>
<sequence length="783" mass="86725">MAKKKSKKKKSMESSFKAEYNNLITIFIGIFLLYSLNSSSMGLLGTFIQNIFLGLFGKLSIAIPFIIIISGVLGFFEKNEYIYRIKSTKLYYVGVIFIFIFYGLINAKNLPIDSPTNSYVIKEVTKQAAQGNGCGLIATVITYYVTKIFGVTGAWLISIFALLITCLFTFNISLKDLIYKIKVKTQKSKNSNLTFKEKALNLKDAMVNMVTEEVDENTMVTKTGLRGKSKKEEISENSIEDDENDKTIKIVGFNKADDDYLEILEGTQSMPELEVLKELQKAKPNQKTETSIKQNDNLEKTQPMDIKTESSYENYKKPSVDLLNKIDSKPDDKSKKKVLKNASLLEKTLSDFGVEAKVNQVTVGPTITRYELQPSPGVKVSKIVNLTDDIALSLAAKSIRIEAPIPGKSAIGIEVPNEEAQMVTLREVLESDEFNKFESPLAMGLGKDIAGKPIIADIGKMPHLLIAGSTGSGKSVCVNTLINSILYKSNPDEVKFLLIDPKVVELANYNGIPHLLIPVVTDPKKAANALNWAVTEMNRRYKLFAESSVKDITSYNEKSEEKLPKIVIIIDELADLMMVSANDVEDYICRLAQMARAAGMHLIVATQRPSVDVITGVIKANIPSRIAFAVSSQTDSRTILDMGGAEKLLGKGDMLFYPLGAAKPVRLQGAFISESESERVIDYVKSQVKDEVKYEECIVDSISKISKEQSSDVDEFLSEAIEFVVESGQASASMLQRKFKIGFNRAARLIDSMEERGIVGKSEGSKPRKVLISKQDLENLEGE</sequence>
<comment type="subcellular location">
    <subcellularLocation>
        <location evidence="1">Cell membrane</location>
        <topology evidence="1">Multi-pass membrane protein</topology>
    </subcellularLocation>
</comment>
<evidence type="ECO:0000313" key="20">
    <source>
        <dbReference type="Proteomes" id="UP001400965"/>
    </source>
</evidence>
<feature type="compositionally biased region" description="Polar residues" evidence="16">
    <location>
        <begin position="283"/>
        <end position="295"/>
    </location>
</feature>
<dbReference type="Gene3D" id="3.30.980.40">
    <property type="match status" value="1"/>
</dbReference>
<feature type="transmembrane region" description="Helical" evidence="17">
    <location>
        <begin position="56"/>
        <end position="76"/>
    </location>
</feature>
<keyword evidence="5 17" id="KW-0812">Transmembrane</keyword>
<evidence type="ECO:0000256" key="10">
    <source>
        <dbReference type="ARBA" id="ARBA00023125"/>
    </source>
</evidence>
<keyword evidence="20" id="KW-1185">Reference proteome</keyword>
<dbReference type="SUPFAM" id="SSF52540">
    <property type="entry name" value="P-loop containing nucleoside triphosphate hydrolases"/>
    <property type="match status" value="1"/>
</dbReference>
<dbReference type="InterPro" id="IPR050206">
    <property type="entry name" value="FtsK/SpoIIIE/SftA"/>
</dbReference>
<proteinExistence type="inferred from homology"/>
<dbReference type="InterPro" id="IPR036390">
    <property type="entry name" value="WH_DNA-bd_sf"/>
</dbReference>
<dbReference type="Pfam" id="PF01580">
    <property type="entry name" value="FtsK_SpoIIIE"/>
    <property type="match status" value="1"/>
</dbReference>
<feature type="transmembrane region" description="Helical" evidence="17">
    <location>
        <begin position="20"/>
        <end position="36"/>
    </location>
</feature>
<dbReference type="PANTHER" id="PTHR22683">
    <property type="entry name" value="SPORULATION PROTEIN RELATED"/>
    <property type="match status" value="1"/>
</dbReference>
<dbReference type="PROSITE" id="PS50901">
    <property type="entry name" value="FTSK"/>
    <property type="match status" value="1"/>
</dbReference>
<comment type="subunit">
    <text evidence="14">Homohexamer. Forms a ring that surrounds DNA.</text>
</comment>
<feature type="transmembrane region" description="Helical" evidence="17">
    <location>
        <begin position="88"/>
        <end position="105"/>
    </location>
</feature>
<feature type="region of interest" description="Disordered" evidence="16">
    <location>
        <begin position="280"/>
        <end position="313"/>
    </location>
</feature>
<dbReference type="SUPFAM" id="SSF103473">
    <property type="entry name" value="MFS general substrate transporter"/>
    <property type="match status" value="1"/>
</dbReference>
<dbReference type="InterPro" id="IPR018541">
    <property type="entry name" value="Ftsk_gamma"/>
</dbReference>
<feature type="binding site" evidence="15">
    <location>
        <begin position="468"/>
        <end position="475"/>
    </location>
    <ligand>
        <name>ATP</name>
        <dbReference type="ChEBI" id="CHEBI:30616"/>
    </ligand>
</feature>
<dbReference type="SMART" id="SM00382">
    <property type="entry name" value="AAA"/>
    <property type="match status" value="1"/>
</dbReference>
<evidence type="ECO:0000259" key="18">
    <source>
        <dbReference type="PROSITE" id="PS50901"/>
    </source>
</evidence>
<dbReference type="InterPro" id="IPR003593">
    <property type="entry name" value="AAA+_ATPase"/>
</dbReference>
<dbReference type="InterPro" id="IPR041027">
    <property type="entry name" value="FtsK_alpha"/>
</dbReference>
<dbReference type="InterPro" id="IPR036388">
    <property type="entry name" value="WH-like_DNA-bd_sf"/>
</dbReference>
<keyword evidence="6 15" id="KW-0547">Nucleotide-binding</keyword>
<evidence type="ECO:0000256" key="5">
    <source>
        <dbReference type="ARBA" id="ARBA00022692"/>
    </source>
</evidence>
<dbReference type="Gene3D" id="1.10.10.10">
    <property type="entry name" value="Winged helix-like DNA-binding domain superfamily/Winged helix DNA-binding domain"/>
    <property type="match status" value="1"/>
</dbReference>
<evidence type="ECO:0000256" key="17">
    <source>
        <dbReference type="SAM" id="Phobius"/>
    </source>
</evidence>
<protein>
    <submittedName>
        <fullName evidence="19">DNA translocase FtsK</fullName>
    </submittedName>
</protein>
<evidence type="ECO:0000256" key="11">
    <source>
        <dbReference type="ARBA" id="ARBA00023136"/>
    </source>
</evidence>
<dbReference type="CDD" id="cd01127">
    <property type="entry name" value="TrwB_TraG_TraD_VirD4"/>
    <property type="match status" value="1"/>
</dbReference>
<comment type="function">
    <text evidence="13">Essential cell division protein that coordinates cell division and chromosome segregation. The N-terminus is involved in assembly of the cell-division machinery. The C-terminus functions as a DNA motor that moves dsDNA in an ATP-dependent manner towards the dif recombination site, which is located within the replication terminus region. Required for activation of the Xer recombinase, allowing activation of chromosome unlinking by recombination.</text>
</comment>
<dbReference type="EMBL" id="BAAACP010000004">
    <property type="protein sequence ID" value="GAA0862636.1"/>
    <property type="molecule type" value="Genomic_DNA"/>
</dbReference>
<dbReference type="InterPro" id="IPR027417">
    <property type="entry name" value="P-loop_NTPase"/>
</dbReference>
<evidence type="ECO:0000313" key="19">
    <source>
        <dbReference type="EMBL" id="GAA0862636.1"/>
    </source>
</evidence>
<evidence type="ECO:0000256" key="12">
    <source>
        <dbReference type="ARBA" id="ARBA00023306"/>
    </source>
</evidence>
<dbReference type="PANTHER" id="PTHR22683:SF41">
    <property type="entry name" value="DNA TRANSLOCASE FTSK"/>
    <property type="match status" value="1"/>
</dbReference>
<keyword evidence="11 17" id="KW-0472">Membrane</keyword>
<keyword evidence="4" id="KW-0132">Cell division</keyword>
<gene>
    <name evidence="19" type="ORF">GCM10008917_08700</name>
</gene>
<evidence type="ECO:0000256" key="3">
    <source>
        <dbReference type="ARBA" id="ARBA00022475"/>
    </source>
</evidence>
<evidence type="ECO:0000256" key="6">
    <source>
        <dbReference type="ARBA" id="ARBA00022741"/>
    </source>
</evidence>
<keyword evidence="3" id="KW-1003">Cell membrane</keyword>
<dbReference type="SUPFAM" id="SSF46785">
    <property type="entry name" value="Winged helix' DNA-binding domain"/>
    <property type="match status" value="1"/>
</dbReference>
<dbReference type="InterPro" id="IPR025199">
    <property type="entry name" value="FtsK_4TM"/>
</dbReference>
<keyword evidence="7" id="KW-0159">Chromosome partition</keyword>
<accession>A0ABP3XE78</accession>
<dbReference type="InterPro" id="IPR002543">
    <property type="entry name" value="FtsK_dom"/>
</dbReference>
<evidence type="ECO:0000256" key="8">
    <source>
        <dbReference type="ARBA" id="ARBA00022840"/>
    </source>
</evidence>
<name>A0ABP3XE78_9FIRM</name>
<evidence type="ECO:0000256" key="16">
    <source>
        <dbReference type="SAM" id="MobiDB-lite"/>
    </source>
</evidence>
<dbReference type="InterPro" id="IPR036259">
    <property type="entry name" value="MFS_trans_sf"/>
</dbReference>
<feature type="transmembrane region" description="Helical" evidence="17">
    <location>
        <begin position="153"/>
        <end position="174"/>
    </location>
</feature>
<keyword evidence="8 15" id="KW-0067">ATP-binding</keyword>
<evidence type="ECO:0000256" key="1">
    <source>
        <dbReference type="ARBA" id="ARBA00004651"/>
    </source>
</evidence>